<protein>
    <submittedName>
        <fullName evidence="2">Uncharacterized protein</fullName>
    </submittedName>
</protein>
<dbReference type="Proteomes" id="UP000799428">
    <property type="component" value="Unassembled WGS sequence"/>
</dbReference>
<evidence type="ECO:0000256" key="1">
    <source>
        <dbReference type="SAM" id="MobiDB-lite"/>
    </source>
</evidence>
<dbReference type="AlphaFoldDB" id="A0A6G1JSU1"/>
<evidence type="ECO:0000313" key="2">
    <source>
        <dbReference type="EMBL" id="KAF2703674.1"/>
    </source>
</evidence>
<keyword evidence="3" id="KW-1185">Reference proteome</keyword>
<sequence length="88" mass="10141">MQLRVTEQASEFIGLGSSPDAESNTAMHLVVVCPTEQDRYSPFTPALKLERITSFHGQRHNYADYDYDDYDYDDYDYDDDDDDDDNAA</sequence>
<feature type="compositionally biased region" description="Acidic residues" evidence="1">
    <location>
        <begin position="65"/>
        <end position="88"/>
    </location>
</feature>
<reference evidence="2" key="1">
    <citation type="journal article" date="2020" name="Stud. Mycol.">
        <title>101 Dothideomycetes genomes: a test case for predicting lifestyles and emergence of pathogens.</title>
        <authorList>
            <person name="Haridas S."/>
            <person name="Albert R."/>
            <person name="Binder M."/>
            <person name="Bloem J."/>
            <person name="Labutti K."/>
            <person name="Salamov A."/>
            <person name="Andreopoulos B."/>
            <person name="Baker S."/>
            <person name="Barry K."/>
            <person name="Bills G."/>
            <person name="Bluhm B."/>
            <person name="Cannon C."/>
            <person name="Castanera R."/>
            <person name="Culley D."/>
            <person name="Daum C."/>
            <person name="Ezra D."/>
            <person name="Gonzalez J."/>
            <person name="Henrissat B."/>
            <person name="Kuo A."/>
            <person name="Liang C."/>
            <person name="Lipzen A."/>
            <person name="Lutzoni F."/>
            <person name="Magnuson J."/>
            <person name="Mondo S."/>
            <person name="Nolan M."/>
            <person name="Ohm R."/>
            <person name="Pangilinan J."/>
            <person name="Park H.-J."/>
            <person name="Ramirez L."/>
            <person name="Alfaro M."/>
            <person name="Sun H."/>
            <person name="Tritt A."/>
            <person name="Yoshinaga Y."/>
            <person name="Zwiers L.-H."/>
            <person name="Turgeon B."/>
            <person name="Goodwin S."/>
            <person name="Spatafora J."/>
            <person name="Crous P."/>
            <person name="Grigoriev I."/>
        </authorList>
    </citation>
    <scope>NUCLEOTIDE SEQUENCE</scope>
    <source>
        <strain evidence="2">CBS 279.74</strain>
    </source>
</reference>
<accession>A0A6G1JSU1</accession>
<organism evidence="2 3">
    <name type="scientific">Pleomassaria siparia CBS 279.74</name>
    <dbReference type="NCBI Taxonomy" id="1314801"/>
    <lineage>
        <taxon>Eukaryota</taxon>
        <taxon>Fungi</taxon>
        <taxon>Dikarya</taxon>
        <taxon>Ascomycota</taxon>
        <taxon>Pezizomycotina</taxon>
        <taxon>Dothideomycetes</taxon>
        <taxon>Pleosporomycetidae</taxon>
        <taxon>Pleosporales</taxon>
        <taxon>Pleomassariaceae</taxon>
        <taxon>Pleomassaria</taxon>
    </lineage>
</organism>
<name>A0A6G1JSU1_9PLEO</name>
<dbReference type="EMBL" id="MU005786">
    <property type="protein sequence ID" value="KAF2703674.1"/>
    <property type="molecule type" value="Genomic_DNA"/>
</dbReference>
<evidence type="ECO:0000313" key="3">
    <source>
        <dbReference type="Proteomes" id="UP000799428"/>
    </source>
</evidence>
<feature type="region of interest" description="Disordered" evidence="1">
    <location>
        <begin position="62"/>
        <end position="88"/>
    </location>
</feature>
<proteinExistence type="predicted"/>
<gene>
    <name evidence="2" type="ORF">K504DRAFT_507894</name>
</gene>